<dbReference type="GeneID" id="25981381"/>
<name>F0XRZ1_GROCL</name>
<dbReference type="InParanoid" id="F0XRZ1"/>
<dbReference type="PANTHER" id="PTHR38115:SF1">
    <property type="entry name" value="LIPOCALIN-LIKE DOMAIN-CONTAINING PROTEIN"/>
    <property type="match status" value="1"/>
</dbReference>
<protein>
    <recommendedName>
        <fullName evidence="3">Lccl domain containing protein</fullName>
    </recommendedName>
</protein>
<dbReference type="HOGENOM" id="CLU_088979_2_0_1"/>
<dbReference type="AlphaFoldDB" id="F0XRZ1"/>
<dbReference type="InterPro" id="IPR053037">
    <property type="entry name" value="Pericyclase_pydY-like"/>
</dbReference>
<dbReference type="Proteomes" id="UP000007796">
    <property type="component" value="Unassembled WGS sequence"/>
</dbReference>
<reference evidence="1 2" key="1">
    <citation type="journal article" date="2011" name="Proc. Natl. Acad. Sci. U.S.A.">
        <title>Genome and transcriptome analyses of the mountain pine beetle-fungal symbiont Grosmannia clavigera, a lodgepole pine pathogen.</title>
        <authorList>
            <person name="DiGuistini S."/>
            <person name="Wang Y."/>
            <person name="Liao N.Y."/>
            <person name="Taylor G."/>
            <person name="Tanguay P."/>
            <person name="Feau N."/>
            <person name="Henrissat B."/>
            <person name="Chan S.K."/>
            <person name="Hesse-Orce U."/>
            <person name="Alamouti S.M."/>
            <person name="Tsui C.K.M."/>
            <person name="Docking R.T."/>
            <person name="Levasseur A."/>
            <person name="Haridas S."/>
            <person name="Robertson G."/>
            <person name="Birol I."/>
            <person name="Holt R.A."/>
            <person name="Marra M.A."/>
            <person name="Hamelin R.C."/>
            <person name="Hirst M."/>
            <person name="Jones S.J.M."/>
            <person name="Bohlmann J."/>
            <person name="Breuil C."/>
        </authorList>
    </citation>
    <scope>NUCLEOTIDE SEQUENCE [LARGE SCALE GENOMIC DNA]</scope>
    <source>
        <strain evidence="2">kw1407 / UAMH 11150</strain>
    </source>
</reference>
<evidence type="ECO:0008006" key="3">
    <source>
        <dbReference type="Google" id="ProtNLM"/>
    </source>
</evidence>
<proteinExistence type="predicted"/>
<dbReference type="eggNOG" id="ENOG502S22D">
    <property type="taxonomic scope" value="Eukaryota"/>
</dbReference>
<dbReference type="PANTHER" id="PTHR38115">
    <property type="entry name" value="LIPOCALIN-LIKE DOMAIN-CONTAINING PROTEIN"/>
    <property type="match status" value="1"/>
</dbReference>
<accession>F0XRZ1</accession>
<dbReference type="OrthoDB" id="425354at2759"/>
<evidence type="ECO:0000313" key="1">
    <source>
        <dbReference type="EMBL" id="EFW99430.1"/>
    </source>
</evidence>
<keyword evidence="2" id="KW-1185">Reference proteome</keyword>
<organism evidence="2">
    <name type="scientific">Grosmannia clavigera (strain kw1407 / UAMH 11150)</name>
    <name type="common">Blue stain fungus</name>
    <name type="synonym">Graphiocladiella clavigera</name>
    <dbReference type="NCBI Taxonomy" id="655863"/>
    <lineage>
        <taxon>Eukaryota</taxon>
        <taxon>Fungi</taxon>
        <taxon>Dikarya</taxon>
        <taxon>Ascomycota</taxon>
        <taxon>Pezizomycotina</taxon>
        <taxon>Sordariomycetes</taxon>
        <taxon>Sordariomycetidae</taxon>
        <taxon>Ophiostomatales</taxon>
        <taxon>Ophiostomataceae</taxon>
        <taxon>Leptographium</taxon>
    </lineage>
</organism>
<evidence type="ECO:0000313" key="2">
    <source>
        <dbReference type="Proteomes" id="UP000007796"/>
    </source>
</evidence>
<gene>
    <name evidence="1" type="ORF">CMQ_7798</name>
</gene>
<dbReference type="InterPro" id="IPR012674">
    <property type="entry name" value="Calycin"/>
</dbReference>
<dbReference type="SUPFAM" id="SSF50814">
    <property type="entry name" value="Lipocalins"/>
    <property type="match status" value="1"/>
</dbReference>
<sequence length="214" mass="23560">MAAPDSKSIHNLNGKWQMNKTLSDPFEPVLALQGIGFLTRKAINAATLTLHITQMEAPASEALDPIADPTEKVTHVNIDQTLTGGIKGTSEMRCLDNRRRSHSDWFFGTVEGRTLWVRGPDAAAAVVKEFGDEYLGQGWPAGDDLIVSYVKNTDPNGGWVAVQVWGIKTASDGNRRYVRNIVVTKGSKRIAVQLVYDFVGERDKKADEDADLNY</sequence>
<dbReference type="Gene3D" id="2.40.128.20">
    <property type="match status" value="1"/>
</dbReference>
<dbReference type="RefSeq" id="XP_014168913.1">
    <property type="nucleotide sequence ID" value="XM_014313438.1"/>
</dbReference>
<dbReference type="EMBL" id="GL629990">
    <property type="protein sequence ID" value="EFW99430.1"/>
    <property type="molecule type" value="Genomic_DNA"/>
</dbReference>